<accession>A0A4U0UY78</accession>
<dbReference type="AlphaFoldDB" id="A0A4U0UY78"/>
<gene>
    <name evidence="2" type="ORF">B0A54_07615</name>
</gene>
<proteinExistence type="predicted"/>
<dbReference type="OrthoDB" id="3353407at2759"/>
<dbReference type="STRING" id="329885.A0A4U0UY78"/>
<evidence type="ECO:0000313" key="3">
    <source>
        <dbReference type="Proteomes" id="UP000310066"/>
    </source>
</evidence>
<feature type="compositionally biased region" description="Low complexity" evidence="1">
    <location>
        <begin position="92"/>
        <end position="108"/>
    </location>
</feature>
<dbReference type="Proteomes" id="UP000310066">
    <property type="component" value="Unassembled WGS sequence"/>
</dbReference>
<feature type="region of interest" description="Disordered" evidence="1">
    <location>
        <begin position="87"/>
        <end position="108"/>
    </location>
</feature>
<dbReference type="Pfam" id="PF11885">
    <property type="entry name" value="DUF3405"/>
    <property type="match status" value="1"/>
</dbReference>
<protein>
    <submittedName>
        <fullName evidence="2">Uncharacterized protein</fullName>
    </submittedName>
</protein>
<dbReference type="PANTHER" id="PTHR36205:SF2">
    <property type="entry name" value="MAJOR FACILITATOR SUPERFAMILY TRANSPORTER"/>
    <property type="match status" value="1"/>
</dbReference>
<organism evidence="2 3">
    <name type="scientific">Friedmanniomyces endolithicus</name>
    <dbReference type="NCBI Taxonomy" id="329885"/>
    <lineage>
        <taxon>Eukaryota</taxon>
        <taxon>Fungi</taxon>
        <taxon>Dikarya</taxon>
        <taxon>Ascomycota</taxon>
        <taxon>Pezizomycotina</taxon>
        <taxon>Dothideomycetes</taxon>
        <taxon>Dothideomycetidae</taxon>
        <taxon>Mycosphaerellales</taxon>
        <taxon>Teratosphaeriaceae</taxon>
        <taxon>Friedmanniomyces</taxon>
    </lineage>
</organism>
<evidence type="ECO:0000313" key="2">
    <source>
        <dbReference type="EMBL" id="TKA41094.1"/>
    </source>
</evidence>
<name>A0A4U0UY78_9PEZI</name>
<dbReference type="EMBL" id="NAJP01000029">
    <property type="protein sequence ID" value="TKA41094.1"/>
    <property type="molecule type" value="Genomic_DNA"/>
</dbReference>
<feature type="region of interest" description="Disordered" evidence="1">
    <location>
        <begin position="584"/>
        <end position="616"/>
    </location>
</feature>
<reference evidence="2 3" key="1">
    <citation type="submission" date="2017-03" db="EMBL/GenBank/DDBJ databases">
        <title>Genomes of endolithic fungi from Antarctica.</title>
        <authorList>
            <person name="Coleine C."/>
            <person name="Masonjones S."/>
            <person name="Stajich J.E."/>
        </authorList>
    </citation>
    <scope>NUCLEOTIDE SEQUENCE [LARGE SCALE GENOMIC DNA]</scope>
    <source>
        <strain evidence="2 3">CCFEE 5311</strain>
    </source>
</reference>
<evidence type="ECO:0000256" key="1">
    <source>
        <dbReference type="SAM" id="MobiDB-lite"/>
    </source>
</evidence>
<sequence>MLLSGFASPRRLALLAAVSFVIAVLFLGTTSYGKYLPKYDLPSFPYGHKGEEKSSLEEDQLGSGAAETSVKGGLVISAAKSRTPVVNTPLVTSPSSSAGSTSSTTTAPKFEIKTGDGYGFRVYDDLTATTDATSSTAVDHPSTTAVQIGLPTLESNGSVVDTVDTSQHDHSHGFAQYMTYDETQTNIRSLIKSWLPLPVEGHEPPYETYRDKDYDPNLWEGFKWDNDYYLKNGIKKLTKEQPHVQPFPYRPYPAYNTPEWKAEWLGEHVPCEGARGRLLNNSLEDIATAWSLIPHGYPAAILGDAIAVNADGSHCFDRYNRFGPYGYGQGERGEVEGWQRPVVKPDWSSVRWDQLQEQCLESNRERYAPNARQPTLLRPDTSFPVSAKREQPSKRMTPAYHPRTAVLLRTWQGYDYTENDLQAIRAMITELSLFPGGEYQVFLLVAVGDHGVNVTSNPQVYADILSESVPREFRSIAVLWDEELLQSLYPDVGDWSVKWHQYMPVQWFSETHQEFDFIWNLEPDTRFTGNYYQFLESLSAFAKETPRKYLWERNQRYYIPSAGSFSDFVLNTVETVETGMREGMMTPVWGPQPYSPTEQTPLGSAPPTSEKDDQFVWGGGDEADLITLSPIFDPKHTEWVEKGMIWNYVPGIHPNISDTDEDPADPDFHYPEYANVPRRATFSPLLRFSRLQLHAMHVESTAGRALASEMFPASIALQHGLKAVYAPHQVWADRRWLAWYADAVFNANDNKTAQWGQQNDSVYNTDRSHNFGGLSYSSNSKFPTVLYRRWLGFAAYEDEPVSPIDGVGGKGYEDRGFIVDLGNGGPEPIGGKGRMCLPGMLLHPVLKVKEADEPGERPFMDPGG</sequence>
<dbReference type="PANTHER" id="PTHR36205">
    <property type="entry name" value="CHROMOSOME 19, WHOLE GENOME SHOTGUN SEQUENCE"/>
    <property type="match status" value="1"/>
</dbReference>
<dbReference type="InterPro" id="IPR021822">
    <property type="entry name" value="DUF3405"/>
</dbReference>
<comment type="caution">
    <text evidence="2">The sequence shown here is derived from an EMBL/GenBank/DDBJ whole genome shotgun (WGS) entry which is preliminary data.</text>
</comment>